<evidence type="ECO:0000313" key="5">
    <source>
        <dbReference type="Proteomes" id="UP000887104"/>
    </source>
</evidence>
<organism evidence="4 5">
    <name type="scientific">Shewanella sairae</name>
    <dbReference type="NCBI Taxonomy" id="190310"/>
    <lineage>
        <taxon>Bacteria</taxon>
        <taxon>Pseudomonadati</taxon>
        <taxon>Pseudomonadota</taxon>
        <taxon>Gammaproteobacteria</taxon>
        <taxon>Alteromonadales</taxon>
        <taxon>Shewanellaceae</taxon>
        <taxon>Shewanella</taxon>
    </lineage>
</organism>
<dbReference type="Proteomes" id="UP000887104">
    <property type="component" value="Unassembled WGS sequence"/>
</dbReference>
<dbReference type="SUPFAM" id="SSF55729">
    <property type="entry name" value="Acyl-CoA N-acyltransferases (Nat)"/>
    <property type="match status" value="1"/>
</dbReference>
<dbReference type="CDD" id="cd04301">
    <property type="entry name" value="NAT_SF"/>
    <property type="match status" value="1"/>
</dbReference>
<dbReference type="InterPro" id="IPR050769">
    <property type="entry name" value="NAT_camello-type"/>
</dbReference>
<dbReference type="Gene3D" id="1.10.10.10">
    <property type="entry name" value="Winged helix-like DNA-binding domain superfamily/Winged helix DNA-binding domain"/>
    <property type="match status" value="1"/>
</dbReference>
<dbReference type="Pfam" id="PF00583">
    <property type="entry name" value="Acetyltransf_1"/>
    <property type="match status" value="1"/>
</dbReference>
<dbReference type="EMBL" id="BPEY01000003">
    <property type="protein sequence ID" value="GIU40859.1"/>
    <property type="molecule type" value="Genomic_DNA"/>
</dbReference>
<evidence type="ECO:0000256" key="1">
    <source>
        <dbReference type="ARBA" id="ARBA00022679"/>
    </source>
</evidence>
<sequence length="313" mass="34355">MNQALPDSPCAASQLRRLSRQLIRQLGLLDAACGSQPLSPVQAHTLIELGQSQYSIKQLAEILNIDKSNASRAVSHLVDKGFAKSQSNPRDNRSLVVQVTPKGKRQLVKLNHQQNQLFSDIMAQLPQEHIAELELSLSRYNKALVQSKVQQGYQIRSISADDNGQMAAVIRQVSAEYGLTADKGYGVADKTLDCLSEVYQANNSHYWVIELDGKILGGAGIAPLAGEENICELQKMYFASELRGKGFAKRLALQAINFATEQGFSDCYLETTANLIQAIKLYESLGFQHIDRPLGNTGHNACEITMLKPLTAS</sequence>
<comment type="caution">
    <text evidence="4">The sequence shown here is derived from an EMBL/GenBank/DDBJ whole genome shotgun (WGS) entry which is preliminary data.</text>
</comment>
<evidence type="ECO:0000259" key="3">
    <source>
        <dbReference type="PROSITE" id="PS51186"/>
    </source>
</evidence>
<dbReference type="InterPro" id="IPR036390">
    <property type="entry name" value="WH_DNA-bd_sf"/>
</dbReference>
<name>A0ABQ4P069_9GAMM</name>
<dbReference type="SMART" id="SM00347">
    <property type="entry name" value="HTH_MARR"/>
    <property type="match status" value="1"/>
</dbReference>
<gene>
    <name evidence="4" type="ORF">TUM4438_03120</name>
</gene>
<evidence type="ECO:0000313" key="4">
    <source>
        <dbReference type="EMBL" id="GIU40859.1"/>
    </source>
</evidence>
<accession>A0ABQ4P069</accession>
<dbReference type="PROSITE" id="PS50995">
    <property type="entry name" value="HTH_MARR_2"/>
    <property type="match status" value="1"/>
</dbReference>
<dbReference type="PANTHER" id="PTHR13947">
    <property type="entry name" value="GNAT FAMILY N-ACETYLTRANSFERASE"/>
    <property type="match status" value="1"/>
</dbReference>
<dbReference type="InterPro" id="IPR000182">
    <property type="entry name" value="GNAT_dom"/>
</dbReference>
<dbReference type="InterPro" id="IPR036388">
    <property type="entry name" value="WH-like_DNA-bd_sf"/>
</dbReference>
<dbReference type="SUPFAM" id="SSF46785">
    <property type="entry name" value="Winged helix' DNA-binding domain"/>
    <property type="match status" value="1"/>
</dbReference>
<keyword evidence="1" id="KW-0808">Transferase</keyword>
<dbReference type="Gene3D" id="3.40.630.30">
    <property type="match status" value="1"/>
</dbReference>
<feature type="domain" description="N-acetyltransferase" evidence="3">
    <location>
        <begin position="153"/>
        <end position="311"/>
    </location>
</feature>
<protein>
    <submittedName>
        <fullName evidence="4">MarR family transcriptional regulator</fullName>
    </submittedName>
</protein>
<feature type="domain" description="HTH marR-type" evidence="2">
    <location>
        <begin position="12"/>
        <end position="142"/>
    </location>
</feature>
<reference evidence="4" key="1">
    <citation type="submission" date="2021-05" db="EMBL/GenBank/DDBJ databases">
        <title>Molecular characterization for Shewanella algae harboring chromosomal blaOXA-55-like strains isolated from clinical and environment sample.</title>
        <authorList>
            <person name="Ohama Y."/>
            <person name="Aoki K."/>
            <person name="Harada S."/>
            <person name="Moriya K."/>
            <person name="Ishii Y."/>
            <person name="Tateda K."/>
        </authorList>
    </citation>
    <scope>NUCLEOTIDE SEQUENCE</scope>
    <source>
        <strain evidence="4">JCM 11563</strain>
    </source>
</reference>
<dbReference type="InterPro" id="IPR016181">
    <property type="entry name" value="Acyl_CoA_acyltransferase"/>
</dbReference>
<evidence type="ECO:0000259" key="2">
    <source>
        <dbReference type="PROSITE" id="PS50995"/>
    </source>
</evidence>
<dbReference type="Pfam" id="PF12802">
    <property type="entry name" value="MarR_2"/>
    <property type="match status" value="1"/>
</dbReference>
<dbReference type="PANTHER" id="PTHR13947:SF37">
    <property type="entry name" value="LD18367P"/>
    <property type="match status" value="1"/>
</dbReference>
<dbReference type="InterPro" id="IPR000835">
    <property type="entry name" value="HTH_MarR-typ"/>
</dbReference>
<proteinExistence type="predicted"/>
<keyword evidence="5" id="KW-1185">Reference proteome</keyword>
<dbReference type="PROSITE" id="PS51186">
    <property type="entry name" value="GNAT"/>
    <property type="match status" value="1"/>
</dbReference>
<dbReference type="PRINTS" id="PR00598">
    <property type="entry name" value="HTHMARR"/>
</dbReference>
<dbReference type="RefSeq" id="WP_220778688.1">
    <property type="nucleotide sequence ID" value="NZ_BPEY01000003.1"/>
</dbReference>